<feature type="compositionally biased region" description="Polar residues" evidence="7">
    <location>
        <begin position="623"/>
        <end position="633"/>
    </location>
</feature>
<feature type="compositionally biased region" description="Basic residues" evidence="7">
    <location>
        <begin position="612"/>
        <end position="622"/>
    </location>
</feature>
<evidence type="ECO:0000313" key="9">
    <source>
        <dbReference type="EMBL" id="CAG6769839.1"/>
    </source>
</evidence>
<dbReference type="AlphaFoldDB" id="A0A8D9AR96"/>
<feature type="compositionally biased region" description="Low complexity" evidence="7">
    <location>
        <begin position="98"/>
        <end position="113"/>
    </location>
</feature>
<feature type="region of interest" description="Disordered" evidence="7">
    <location>
        <begin position="1"/>
        <end position="117"/>
    </location>
</feature>
<evidence type="ECO:0000256" key="4">
    <source>
        <dbReference type="ARBA" id="ARBA00022949"/>
    </source>
</evidence>
<dbReference type="InterPro" id="IPR024646">
    <property type="entry name" value="Angiomotin_C"/>
</dbReference>
<feature type="region of interest" description="Disordered" evidence="7">
    <location>
        <begin position="143"/>
        <end position="205"/>
    </location>
</feature>
<evidence type="ECO:0000256" key="1">
    <source>
        <dbReference type="ARBA" id="ARBA00004282"/>
    </source>
</evidence>
<dbReference type="PANTHER" id="PTHR14826:SF14">
    <property type="entry name" value="ANGIOMOTIN_C DOMAIN-CONTAINING PROTEIN"/>
    <property type="match status" value="1"/>
</dbReference>
<keyword evidence="3" id="KW-0597">Phosphoprotein</keyword>
<evidence type="ECO:0000256" key="5">
    <source>
        <dbReference type="ARBA" id="ARBA00023054"/>
    </source>
</evidence>
<dbReference type="Pfam" id="PF12240">
    <property type="entry name" value="Angiomotin_C"/>
    <property type="match status" value="1"/>
</dbReference>
<feature type="domain" description="Angiomotin C-terminal" evidence="8">
    <location>
        <begin position="381"/>
        <end position="563"/>
    </location>
</feature>
<feature type="region of interest" description="Disordered" evidence="7">
    <location>
        <begin position="720"/>
        <end position="868"/>
    </location>
</feature>
<feature type="compositionally biased region" description="Basic and acidic residues" evidence="7">
    <location>
        <begin position="763"/>
        <end position="783"/>
    </location>
</feature>
<dbReference type="PANTHER" id="PTHR14826">
    <property type="entry name" value="ANGIOMOTIN"/>
    <property type="match status" value="1"/>
</dbReference>
<feature type="compositionally biased region" description="Polar residues" evidence="7">
    <location>
        <begin position="176"/>
        <end position="187"/>
    </location>
</feature>
<feature type="region of interest" description="Disordered" evidence="7">
    <location>
        <begin position="611"/>
        <end position="633"/>
    </location>
</feature>
<dbReference type="PRINTS" id="PR01807">
    <property type="entry name" value="ANGIOMOTIN"/>
</dbReference>
<keyword evidence="4" id="KW-0965">Cell junction</keyword>
<accession>A0A8D9AR96</accession>
<feature type="compositionally biased region" description="Basic and acidic residues" evidence="7">
    <location>
        <begin position="844"/>
        <end position="860"/>
    </location>
</feature>
<feature type="region of interest" description="Disordered" evidence="7">
    <location>
        <begin position="417"/>
        <end position="447"/>
    </location>
</feature>
<dbReference type="EMBL" id="HBUF01580023">
    <property type="protein sequence ID" value="CAG6769804.1"/>
    <property type="molecule type" value="Transcribed_RNA"/>
</dbReference>
<evidence type="ECO:0000256" key="6">
    <source>
        <dbReference type="SAM" id="Coils"/>
    </source>
</evidence>
<dbReference type="EMBL" id="HBUF01580030">
    <property type="protein sequence ID" value="CAG6769839.1"/>
    <property type="molecule type" value="Transcribed_RNA"/>
</dbReference>
<dbReference type="GO" id="GO:0005923">
    <property type="term" value="C:bicellular tight junction"/>
    <property type="evidence" value="ECO:0007669"/>
    <property type="project" value="TreeGrafter"/>
</dbReference>
<evidence type="ECO:0000256" key="3">
    <source>
        <dbReference type="ARBA" id="ARBA00022553"/>
    </source>
</evidence>
<dbReference type="EMBL" id="HBUF01580026">
    <property type="protein sequence ID" value="CAG6769819.1"/>
    <property type="molecule type" value="Transcribed_RNA"/>
</dbReference>
<feature type="coiled-coil region" evidence="6">
    <location>
        <begin position="269"/>
        <end position="415"/>
    </location>
</feature>
<evidence type="ECO:0000259" key="8">
    <source>
        <dbReference type="Pfam" id="PF12240"/>
    </source>
</evidence>
<dbReference type="EMBL" id="HBUF01580022">
    <property type="protein sequence ID" value="CAG6769800.1"/>
    <property type="molecule type" value="Transcribed_RNA"/>
</dbReference>
<keyword evidence="5 6" id="KW-0175">Coiled coil</keyword>
<dbReference type="EMBL" id="HBUF01580027">
    <property type="protein sequence ID" value="CAG6769823.1"/>
    <property type="molecule type" value="Transcribed_RNA"/>
</dbReference>
<protein>
    <submittedName>
        <fullName evidence="9">Angiomotin</fullName>
    </submittedName>
</protein>
<feature type="region of interest" description="Disordered" evidence="7">
    <location>
        <begin position="553"/>
        <end position="580"/>
    </location>
</feature>
<feature type="compositionally biased region" description="Polar residues" evidence="7">
    <location>
        <begin position="152"/>
        <end position="167"/>
    </location>
</feature>
<dbReference type="GO" id="GO:0031410">
    <property type="term" value="C:cytoplasmic vesicle"/>
    <property type="evidence" value="ECO:0007669"/>
    <property type="project" value="TreeGrafter"/>
</dbReference>
<reference evidence="9" key="1">
    <citation type="submission" date="2021-05" db="EMBL/GenBank/DDBJ databases">
        <authorList>
            <person name="Alioto T."/>
            <person name="Alioto T."/>
            <person name="Gomez Garrido J."/>
        </authorList>
    </citation>
    <scope>NUCLEOTIDE SEQUENCE</scope>
</reference>
<evidence type="ECO:0000256" key="7">
    <source>
        <dbReference type="SAM" id="MobiDB-lite"/>
    </source>
</evidence>
<feature type="compositionally biased region" description="Polar residues" evidence="7">
    <location>
        <begin position="938"/>
        <end position="958"/>
    </location>
</feature>
<sequence length="966" mass="107932">MNSQPQKSRYMYSQKSPAVTPSLSGSETDVSTSTENLSFEEQYVMRNTTRQEPQGQENRNSLDSASYNTLIIHEENRLSGAGTPPGYQMSKVSSPGTSSRKSPASTAAASASSERGVREITQIPDDYLSQSQVLKHLAKEVKVVSPGREDSNTSNSSKHYTSLSGLKTSGKKCLRSKSQPDLSQLEQSGHKGEAGQSLGASSSRKEQRYMQMIERLMQENSGLKLELEACYQRVSKSQKLEQEVGKVHRAHEDLVESCERRERLERAARVRLQGEVRRLQEANRSLQSHAELLSNQVVSLRNVDSTLDMPEIARREALISQLIAQNKELIAAKDRQEIELAAQRATLEEQRTHIDILDTALTNAQSNVVRLEEECRKKQLYVERVAQLQRALSSLQLASDRREQTERKLRLQLERELRNERARNSNTHDASGSDGDPGENIGDLKRRLREKDEKIMRLEGEVAKWEQRYLEESELRQAAIDAASIPKDAKIAALEKTSMESEKLIAEARSDKLKQMDEVHAANKKVSDLESRMKELESKLAERDAMIRVLQKKHHGHTTGYDKDSFLHHSPRSSELTNDDLVGPVSSGSMFTTSTGFGSSASYTGSVDSAFHHHHHHSHSTRSNKYSSSANQSFDAKSLDDQLKELDSQLLSKRGLCCFPGFSHSSASSRKGKISQPLLASVTSSSLPLFEPSGFLQGLVNGSGVTSRPDDMMLLEKQGLCSQQQRQPDASSRCVSLPPSSLPRPKRQKQFPGSNCKLGEYGRLSDSESGYRKLSTDSEKIRESPTNMPRKFGEYGRLSDSQERKTPTPTPSNDSKQSRDSNLPMPKYVSLGDRRKLSPSPGEVTRESPSRKLPGEERKISGSPTSVVYCPQPRNLLVYEERAGSKSRENSFKSLLPPPRKVPDYGCFMQDKSSSNIESKLRIFSPNAGLRNRRGSLQRESPSPKLGQNESNVRSLPSPNKYRIQF</sequence>
<feature type="compositionally biased region" description="Basic and acidic residues" evidence="7">
    <location>
        <begin position="882"/>
        <end position="891"/>
    </location>
</feature>
<dbReference type="InterPro" id="IPR009114">
    <property type="entry name" value="Angiomotin"/>
</dbReference>
<dbReference type="InterPro" id="IPR051747">
    <property type="entry name" value="Angiomotin-like"/>
</dbReference>
<feature type="compositionally biased region" description="Polar residues" evidence="7">
    <location>
        <begin position="720"/>
        <end position="730"/>
    </location>
</feature>
<evidence type="ECO:0000256" key="2">
    <source>
        <dbReference type="ARBA" id="ARBA00010300"/>
    </source>
</evidence>
<feature type="compositionally biased region" description="Polar residues" evidence="7">
    <location>
        <begin position="1"/>
        <end position="69"/>
    </location>
</feature>
<feature type="region of interest" description="Disordered" evidence="7">
    <location>
        <begin position="882"/>
        <end position="966"/>
    </location>
</feature>
<name>A0A8D9AR96_9HEMI</name>
<dbReference type="GO" id="GO:0030334">
    <property type="term" value="P:regulation of cell migration"/>
    <property type="evidence" value="ECO:0007669"/>
    <property type="project" value="TreeGrafter"/>
</dbReference>
<organism evidence="9">
    <name type="scientific">Cacopsylla melanoneura</name>
    <dbReference type="NCBI Taxonomy" id="428564"/>
    <lineage>
        <taxon>Eukaryota</taxon>
        <taxon>Metazoa</taxon>
        <taxon>Ecdysozoa</taxon>
        <taxon>Arthropoda</taxon>
        <taxon>Hexapoda</taxon>
        <taxon>Insecta</taxon>
        <taxon>Pterygota</taxon>
        <taxon>Neoptera</taxon>
        <taxon>Paraneoptera</taxon>
        <taxon>Hemiptera</taxon>
        <taxon>Sternorrhyncha</taxon>
        <taxon>Psylloidea</taxon>
        <taxon>Psyllidae</taxon>
        <taxon>Psyllinae</taxon>
        <taxon>Cacopsylla</taxon>
    </lineage>
</organism>
<comment type="similarity">
    <text evidence="2">Belongs to the angiomotin family.</text>
</comment>
<proteinExistence type="inferred from homology"/>
<comment type="subcellular location">
    <subcellularLocation>
        <location evidence="1">Cell junction</location>
    </subcellularLocation>
</comment>
<dbReference type="GO" id="GO:0030036">
    <property type="term" value="P:actin cytoskeleton organization"/>
    <property type="evidence" value="ECO:0007669"/>
    <property type="project" value="TreeGrafter"/>
</dbReference>
<dbReference type="GO" id="GO:0005886">
    <property type="term" value="C:plasma membrane"/>
    <property type="evidence" value="ECO:0007669"/>
    <property type="project" value="TreeGrafter"/>
</dbReference>